<evidence type="ECO:0000313" key="2">
    <source>
        <dbReference type="Proteomes" id="UP001164250"/>
    </source>
</evidence>
<evidence type="ECO:0000313" key="1">
    <source>
        <dbReference type="EMBL" id="KAJ0081055.1"/>
    </source>
</evidence>
<comment type="caution">
    <text evidence="1">The sequence shown here is derived from an EMBL/GenBank/DDBJ whole genome shotgun (WGS) entry which is preliminary data.</text>
</comment>
<accession>A0ACC1A288</accession>
<dbReference type="Proteomes" id="UP001164250">
    <property type="component" value="Chromosome 12"/>
</dbReference>
<reference evidence="2" key="1">
    <citation type="journal article" date="2023" name="G3 (Bethesda)">
        <title>Genome assembly and association tests identify interacting loci associated with vigor, precocity, and sex in interspecific pistachio rootstocks.</title>
        <authorList>
            <person name="Palmer W."/>
            <person name="Jacygrad E."/>
            <person name="Sagayaradj S."/>
            <person name="Cavanaugh K."/>
            <person name="Han R."/>
            <person name="Bertier L."/>
            <person name="Beede B."/>
            <person name="Kafkas S."/>
            <person name="Golino D."/>
            <person name="Preece J."/>
            <person name="Michelmore R."/>
        </authorList>
    </citation>
    <scope>NUCLEOTIDE SEQUENCE [LARGE SCALE GENOMIC DNA]</scope>
</reference>
<dbReference type="EMBL" id="CM047908">
    <property type="protein sequence ID" value="KAJ0081055.1"/>
    <property type="molecule type" value="Genomic_DNA"/>
</dbReference>
<protein>
    <submittedName>
        <fullName evidence="1">Uncharacterized protein</fullName>
    </submittedName>
</protein>
<proteinExistence type="predicted"/>
<sequence length="288" mass="30974">MQGETSQQQLQQQPQKCPRCESLNTKFCYYNNYSLSQPRYFCKTCRRYWTQGGTLRNVPVGGGCRKGKRTKTSSSDPSPPSQNILSSGSVVARSAKESGNNLATPSSISSMGPYFPSGGFLSSLAAIQPLNQPQSFNQNLSPALGAGVGSGDHMGGSSNLGLLQGYSVPFAQQTQFYQIGNREKSVNPIYHPPEGSLIHSTRPASSSQHDWHQSFINNTNPNVSDTALWSISTSSSAHTNANSNNTGSVSGSLKPESVGSSRLWPSFLIKLSCSSLKSPKNGQQHKFS</sequence>
<keyword evidence="2" id="KW-1185">Reference proteome</keyword>
<organism evidence="1 2">
    <name type="scientific">Pistacia atlantica</name>
    <dbReference type="NCBI Taxonomy" id="434234"/>
    <lineage>
        <taxon>Eukaryota</taxon>
        <taxon>Viridiplantae</taxon>
        <taxon>Streptophyta</taxon>
        <taxon>Embryophyta</taxon>
        <taxon>Tracheophyta</taxon>
        <taxon>Spermatophyta</taxon>
        <taxon>Magnoliopsida</taxon>
        <taxon>eudicotyledons</taxon>
        <taxon>Gunneridae</taxon>
        <taxon>Pentapetalae</taxon>
        <taxon>rosids</taxon>
        <taxon>malvids</taxon>
        <taxon>Sapindales</taxon>
        <taxon>Anacardiaceae</taxon>
        <taxon>Pistacia</taxon>
    </lineage>
</organism>
<gene>
    <name evidence="1" type="ORF">Patl1_10673</name>
</gene>
<name>A0ACC1A288_9ROSI</name>